<dbReference type="OrthoDB" id="2796942at2759"/>
<sequence length="278" mass="30832">MTTIPSTNMSYADIDNQLSYYLSSIKSKASPHFRVVTSDTFNGGPLRSSLGSQLGTSSTSDFRDVSWDSALGMDPTVYAARESVRGVPAVRGTPDASSTGVGGGYSIFRSQASPSQLINGILGEFFVYSILSEQLPEFGPENWTSEFRGRFPGLEPYEELSLADFIYSDCQGVLSIKLFDKETIATWKGEWPNYHIEVKSTSGRDGERFHMSRLQVQHAFNMTTHQSISPPKELYIIFRVSNILSSPTLTVYLDPHWLFYSGDLRIVSDVEVEISGNS</sequence>
<evidence type="ECO:0000313" key="2">
    <source>
        <dbReference type="Proteomes" id="UP000054166"/>
    </source>
</evidence>
<evidence type="ECO:0008006" key="3">
    <source>
        <dbReference type="Google" id="ProtNLM"/>
    </source>
</evidence>
<name>A0A0C3FKW5_PILCF</name>
<dbReference type="STRING" id="765440.A0A0C3FKW5"/>
<dbReference type="InParanoid" id="A0A0C3FKW5"/>
<reference evidence="2" key="2">
    <citation type="submission" date="2015-01" db="EMBL/GenBank/DDBJ databases">
        <title>Evolutionary Origins and Diversification of the Mycorrhizal Mutualists.</title>
        <authorList>
            <consortium name="DOE Joint Genome Institute"/>
            <consortium name="Mycorrhizal Genomics Consortium"/>
            <person name="Kohler A."/>
            <person name="Kuo A."/>
            <person name="Nagy L.G."/>
            <person name="Floudas D."/>
            <person name="Copeland A."/>
            <person name="Barry K.W."/>
            <person name="Cichocki N."/>
            <person name="Veneault-Fourrey C."/>
            <person name="LaButti K."/>
            <person name="Lindquist E.A."/>
            <person name="Lipzen A."/>
            <person name="Lundell T."/>
            <person name="Morin E."/>
            <person name="Murat C."/>
            <person name="Riley R."/>
            <person name="Ohm R."/>
            <person name="Sun H."/>
            <person name="Tunlid A."/>
            <person name="Henrissat B."/>
            <person name="Grigoriev I.V."/>
            <person name="Hibbett D.S."/>
            <person name="Martin F."/>
        </authorList>
    </citation>
    <scope>NUCLEOTIDE SEQUENCE [LARGE SCALE GENOMIC DNA]</scope>
    <source>
        <strain evidence="2">F 1598</strain>
    </source>
</reference>
<evidence type="ECO:0000313" key="1">
    <source>
        <dbReference type="EMBL" id="KIM80121.1"/>
    </source>
</evidence>
<dbReference type="EMBL" id="KN833005">
    <property type="protein sequence ID" value="KIM80121.1"/>
    <property type="molecule type" value="Genomic_DNA"/>
</dbReference>
<protein>
    <recommendedName>
        <fullName evidence="3">Protein NO VEIN C-terminal domain-containing protein</fullName>
    </recommendedName>
</protein>
<dbReference type="HOGENOM" id="CLU_1001547_0_0_1"/>
<gene>
    <name evidence="1" type="ORF">PILCRDRAFT_535904</name>
</gene>
<accession>A0A0C3FKW5</accession>
<keyword evidence="2" id="KW-1185">Reference proteome</keyword>
<reference evidence="1 2" key="1">
    <citation type="submission" date="2014-04" db="EMBL/GenBank/DDBJ databases">
        <authorList>
            <consortium name="DOE Joint Genome Institute"/>
            <person name="Kuo A."/>
            <person name="Tarkka M."/>
            <person name="Buscot F."/>
            <person name="Kohler A."/>
            <person name="Nagy L.G."/>
            <person name="Floudas D."/>
            <person name="Copeland A."/>
            <person name="Barry K.W."/>
            <person name="Cichocki N."/>
            <person name="Veneault-Fourrey C."/>
            <person name="LaButti K."/>
            <person name="Lindquist E.A."/>
            <person name="Lipzen A."/>
            <person name="Lundell T."/>
            <person name="Morin E."/>
            <person name="Murat C."/>
            <person name="Sun H."/>
            <person name="Tunlid A."/>
            <person name="Henrissat B."/>
            <person name="Grigoriev I.V."/>
            <person name="Hibbett D.S."/>
            <person name="Martin F."/>
            <person name="Nordberg H.P."/>
            <person name="Cantor M.N."/>
            <person name="Hua S.X."/>
        </authorList>
    </citation>
    <scope>NUCLEOTIDE SEQUENCE [LARGE SCALE GENOMIC DNA]</scope>
    <source>
        <strain evidence="1 2">F 1598</strain>
    </source>
</reference>
<proteinExistence type="predicted"/>
<organism evidence="1 2">
    <name type="scientific">Piloderma croceum (strain F 1598)</name>
    <dbReference type="NCBI Taxonomy" id="765440"/>
    <lineage>
        <taxon>Eukaryota</taxon>
        <taxon>Fungi</taxon>
        <taxon>Dikarya</taxon>
        <taxon>Basidiomycota</taxon>
        <taxon>Agaricomycotina</taxon>
        <taxon>Agaricomycetes</taxon>
        <taxon>Agaricomycetidae</taxon>
        <taxon>Atheliales</taxon>
        <taxon>Atheliaceae</taxon>
        <taxon>Piloderma</taxon>
    </lineage>
</organism>
<dbReference type="AlphaFoldDB" id="A0A0C3FKW5"/>
<dbReference type="Proteomes" id="UP000054166">
    <property type="component" value="Unassembled WGS sequence"/>
</dbReference>